<dbReference type="PANTHER" id="PTHR31756:SF3">
    <property type="entry name" value="PYRUVATE, PHOSPHATE DIKINASE REGULATORY PROTEIN 1, CHLOROPLASTIC"/>
    <property type="match status" value="1"/>
</dbReference>
<dbReference type="Pfam" id="PF03618">
    <property type="entry name" value="Kinase-PPPase"/>
    <property type="match status" value="1"/>
</dbReference>
<dbReference type="InterPro" id="IPR005177">
    <property type="entry name" value="Kinase-pyrophosphorylase"/>
</dbReference>
<gene>
    <name evidence="6" type="ORF">E5S68_01995</name>
</gene>
<feature type="binding site" evidence="5">
    <location>
        <begin position="153"/>
        <end position="160"/>
    </location>
    <ligand>
        <name>ADP</name>
        <dbReference type="ChEBI" id="CHEBI:456216"/>
    </ligand>
</feature>
<dbReference type="InterPro" id="IPR026565">
    <property type="entry name" value="PPDK_reg"/>
</dbReference>
<dbReference type="AlphaFoldDB" id="A0A4Z1DT14"/>
<evidence type="ECO:0000256" key="5">
    <source>
        <dbReference type="HAMAP-Rule" id="MF_00921"/>
    </source>
</evidence>
<comment type="caution">
    <text evidence="6">The sequence shown here is derived from an EMBL/GenBank/DDBJ whole genome shotgun (WGS) entry which is preliminary data.</text>
</comment>
<dbReference type="Proteomes" id="UP000297986">
    <property type="component" value="Unassembled WGS sequence"/>
</dbReference>
<evidence type="ECO:0000313" key="6">
    <source>
        <dbReference type="EMBL" id="TGN91752.1"/>
    </source>
</evidence>
<evidence type="ECO:0000256" key="2">
    <source>
        <dbReference type="ARBA" id="ARBA00022679"/>
    </source>
</evidence>
<name>A0A4Z1DT14_9STRE</name>
<comment type="similarity">
    <text evidence="5">Belongs to the pyruvate, phosphate/water dikinase regulatory protein family. PDRP subfamily.</text>
</comment>
<dbReference type="GO" id="GO:0016776">
    <property type="term" value="F:phosphotransferase activity, phosphate group as acceptor"/>
    <property type="evidence" value="ECO:0007669"/>
    <property type="project" value="UniProtKB-UniRule"/>
</dbReference>
<protein>
    <recommendedName>
        <fullName evidence="5">Putative pyruvate, phosphate dikinase regulatory protein</fullName>
        <shortName evidence="5">PPDK regulatory protein</shortName>
        <ecNumber evidence="5">2.7.11.32</ecNumber>
        <ecNumber evidence="5">2.7.4.27</ecNumber>
    </recommendedName>
</protein>
<dbReference type="GO" id="GO:0005524">
    <property type="term" value="F:ATP binding"/>
    <property type="evidence" value="ECO:0007669"/>
    <property type="project" value="InterPro"/>
</dbReference>
<evidence type="ECO:0000313" key="7">
    <source>
        <dbReference type="Proteomes" id="UP000297986"/>
    </source>
</evidence>
<dbReference type="GO" id="GO:0004674">
    <property type="term" value="F:protein serine/threonine kinase activity"/>
    <property type="evidence" value="ECO:0007669"/>
    <property type="project" value="UniProtKB-UniRule"/>
</dbReference>
<sequence length="275" mass="30950">MKMKKEIIVYSISDSLGGTSQKLLAAVTAQYPDIIFNNSYRFPFINQEEELLDILQDAVKDDALVITTLVNSQLAALAREFSQSHGLSYLDLMHPFFEIIQEKTGSRPIEVPGTLHRLDGDYFKKISAIEFAVKYDDGKAPQGFIDADLVLLGVSRTSKTPLSIYLANKGYKVANLPLIPEVPLPQVLEKVASHRLIGLVCEPEKLAKIRINRLDSLGLSQETSYTDLEKIYQELDYSKMVFKKYGASIINVSDKSIEETAFLIEEHLKKMSEDR</sequence>
<keyword evidence="2 5" id="KW-0808">Transferase</keyword>
<dbReference type="GO" id="GO:0043531">
    <property type="term" value="F:ADP binding"/>
    <property type="evidence" value="ECO:0007669"/>
    <property type="project" value="UniProtKB-UniRule"/>
</dbReference>
<dbReference type="EC" id="2.7.4.27" evidence="5"/>
<dbReference type="RefSeq" id="WP_135782141.1">
    <property type="nucleotide sequence ID" value="NZ_JADMRL010000001.1"/>
</dbReference>
<evidence type="ECO:0000256" key="3">
    <source>
        <dbReference type="ARBA" id="ARBA00022741"/>
    </source>
</evidence>
<comment type="function">
    <text evidence="5">Bifunctional serine/threonine kinase and phosphorylase involved in the regulation of the pyruvate, phosphate dikinase (PPDK) by catalyzing its phosphorylation/dephosphorylation.</text>
</comment>
<comment type="catalytic activity">
    <reaction evidence="5">
        <text>N(tele)-phospho-L-histidyl/O-phospho-L-threonyl-[pyruvate, phosphate dikinase] + phosphate + H(+) = N(tele)-phospho-L-histidyl/L-threonyl-[pyruvate, phosphate dikinase] + diphosphate</text>
        <dbReference type="Rhea" id="RHEA:43696"/>
        <dbReference type="Rhea" id="RHEA-COMP:10650"/>
        <dbReference type="Rhea" id="RHEA-COMP:10651"/>
        <dbReference type="ChEBI" id="CHEBI:15378"/>
        <dbReference type="ChEBI" id="CHEBI:30013"/>
        <dbReference type="ChEBI" id="CHEBI:33019"/>
        <dbReference type="ChEBI" id="CHEBI:43474"/>
        <dbReference type="ChEBI" id="CHEBI:61977"/>
        <dbReference type="ChEBI" id="CHEBI:83586"/>
        <dbReference type="EC" id="2.7.4.27"/>
    </reaction>
</comment>
<dbReference type="EC" id="2.7.11.32" evidence="5"/>
<proteinExistence type="inferred from homology"/>
<keyword evidence="1 5" id="KW-0723">Serine/threonine-protein kinase</keyword>
<accession>A0A4Z1DT14</accession>
<dbReference type="OrthoDB" id="9782201at2"/>
<dbReference type="EMBL" id="SRRP01000001">
    <property type="protein sequence ID" value="TGN91752.1"/>
    <property type="molecule type" value="Genomic_DNA"/>
</dbReference>
<evidence type="ECO:0000256" key="1">
    <source>
        <dbReference type="ARBA" id="ARBA00022527"/>
    </source>
</evidence>
<dbReference type="NCBIfam" id="NF003742">
    <property type="entry name" value="PRK05339.1"/>
    <property type="match status" value="1"/>
</dbReference>
<keyword evidence="4 5" id="KW-0418">Kinase</keyword>
<dbReference type="HAMAP" id="MF_00921">
    <property type="entry name" value="PDRP"/>
    <property type="match status" value="1"/>
</dbReference>
<evidence type="ECO:0000256" key="4">
    <source>
        <dbReference type="ARBA" id="ARBA00022777"/>
    </source>
</evidence>
<keyword evidence="3 5" id="KW-0547">Nucleotide-binding</keyword>
<keyword evidence="7" id="KW-1185">Reference proteome</keyword>
<comment type="catalytic activity">
    <reaction evidence="5">
        <text>N(tele)-phospho-L-histidyl/L-threonyl-[pyruvate, phosphate dikinase] + ADP = N(tele)-phospho-L-histidyl/O-phospho-L-threonyl-[pyruvate, phosphate dikinase] + AMP + H(+)</text>
        <dbReference type="Rhea" id="RHEA:43692"/>
        <dbReference type="Rhea" id="RHEA-COMP:10650"/>
        <dbReference type="Rhea" id="RHEA-COMP:10651"/>
        <dbReference type="ChEBI" id="CHEBI:15378"/>
        <dbReference type="ChEBI" id="CHEBI:30013"/>
        <dbReference type="ChEBI" id="CHEBI:61977"/>
        <dbReference type="ChEBI" id="CHEBI:83586"/>
        <dbReference type="ChEBI" id="CHEBI:456215"/>
        <dbReference type="ChEBI" id="CHEBI:456216"/>
        <dbReference type="EC" id="2.7.11.32"/>
    </reaction>
</comment>
<dbReference type="PANTHER" id="PTHR31756">
    <property type="entry name" value="PYRUVATE, PHOSPHATE DIKINASE REGULATORY PROTEIN 1, CHLOROPLASTIC"/>
    <property type="match status" value="1"/>
</dbReference>
<reference evidence="6 7" key="1">
    <citation type="submission" date="2019-04" db="EMBL/GenBank/DDBJ databases">
        <title>Genome sequencing of Streptococcus rubneri DSM 26920(T).</title>
        <authorList>
            <person name="Kook J.-K."/>
            <person name="Park S.-N."/>
            <person name="Lim Y.K."/>
        </authorList>
    </citation>
    <scope>NUCLEOTIDE SEQUENCE [LARGE SCALE GENOMIC DNA]</scope>
    <source>
        <strain evidence="6 7">DSM 26920</strain>
    </source>
</reference>
<organism evidence="6 7">
    <name type="scientific">Streptococcus rubneri</name>
    <dbReference type="NCBI Taxonomy" id="1234680"/>
    <lineage>
        <taxon>Bacteria</taxon>
        <taxon>Bacillati</taxon>
        <taxon>Bacillota</taxon>
        <taxon>Bacilli</taxon>
        <taxon>Lactobacillales</taxon>
        <taxon>Streptococcaceae</taxon>
        <taxon>Streptococcus</taxon>
    </lineage>
</organism>